<keyword evidence="2" id="KW-1185">Reference proteome</keyword>
<evidence type="ECO:0000313" key="1">
    <source>
        <dbReference type="EMBL" id="MFD3275185.1"/>
    </source>
</evidence>
<dbReference type="EMBL" id="JBBKYA010000002">
    <property type="protein sequence ID" value="MFD3275185.1"/>
    <property type="molecule type" value="Genomic_DNA"/>
</dbReference>
<name>A0ABW6CZF8_9BACT</name>
<sequence length="214" mass="24897">MQIELQDILTYFDGAAAVNTALLLLLGTLMPEQNADEELKAFLEKNPQIAEYVKSNIRIKNNLIRIFDDQFKKEVFSKERNVEYLNLLKNLKVKVANFYIDKITNDSINAGNTKLFCQAQDEFELLYIQLLKFRLVVSPKVQIAKNTHNETKIKYYFAKGFWINEEGKEYRKFIKSVGRVDAFKGGKNDHELNEEAAKKIQEAAYEAYKKEYTS</sequence>
<accession>A0ABW6CZF8</accession>
<organism evidence="1 2">
    <name type="scientific">Aquirufa echingensis</name>
    <dbReference type="NCBI Taxonomy" id="3096516"/>
    <lineage>
        <taxon>Bacteria</taxon>
        <taxon>Pseudomonadati</taxon>
        <taxon>Bacteroidota</taxon>
        <taxon>Cytophagia</taxon>
        <taxon>Cytophagales</taxon>
        <taxon>Flectobacillaceae</taxon>
        <taxon>Aquirufa</taxon>
    </lineage>
</organism>
<proteinExistence type="predicted"/>
<gene>
    <name evidence="1" type="ORF">SKC38_02980</name>
</gene>
<comment type="caution">
    <text evidence="1">The sequence shown here is derived from an EMBL/GenBank/DDBJ whole genome shotgun (WGS) entry which is preliminary data.</text>
</comment>
<dbReference type="Proteomes" id="UP001598114">
    <property type="component" value="Unassembled WGS sequence"/>
</dbReference>
<dbReference type="RefSeq" id="WP_377974959.1">
    <property type="nucleotide sequence ID" value="NZ_JBBKYA010000002.1"/>
</dbReference>
<evidence type="ECO:0000313" key="2">
    <source>
        <dbReference type="Proteomes" id="UP001598114"/>
    </source>
</evidence>
<protein>
    <submittedName>
        <fullName evidence="1">Uncharacterized protein</fullName>
    </submittedName>
</protein>
<reference evidence="1 2" key="1">
    <citation type="submission" date="2024-03" db="EMBL/GenBank/DDBJ databases">
        <title>Aquirufa genome sequencing.</title>
        <authorList>
            <person name="Pitt A."/>
            <person name="Hahn M.W."/>
        </authorList>
    </citation>
    <scope>NUCLEOTIDE SEQUENCE [LARGE SCALE GENOMIC DNA]</scope>
    <source>
        <strain evidence="1 2">PLAD-142S6K</strain>
    </source>
</reference>